<organism evidence="2 3">
    <name type="scientific">Luteolibacter rhizosphaerae</name>
    <dbReference type="NCBI Taxonomy" id="2989719"/>
    <lineage>
        <taxon>Bacteria</taxon>
        <taxon>Pseudomonadati</taxon>
        <taxon>Verrucomicrobiota</taxon>
        <taxon>Verrucomicrobiia</taxon>
        <taxon>Verrucomicrobiales</taxon>
        <taxon>Verrucomicrobiaceae</taxon>
        <taxon>Luteolibacter</taxon>
    </lineage>
</organism>
<evidence type="ECO:0000256" key="1">
    <source>
        <dbReference type="SAM" id="Phobius"/>
    </source>
</evidence>
<dbReference type="Proteomes" id="UP001165653">
    <property type="component" value="Unassembled WGS sequence"/>
</dbReference>
<gene>
    <name evidence="2" type="ORF">OJ996_11240</name>
</gene>
<evidence type="ECO:0000313" key="2">
    <source>
        <dbReference type="EMBL" id="MCW1914154.1"/>
    </source>
</evidence>
<comment type="caution">
    <text evidence="2">The sequence shown here is derived from an EMBL/GenBank/DDBJ whole genome shotgun (WGS) entry which is preliminary data.</text>
</comment>
<name>A0ABT3G3M7_9BACT</name>
<reference evidence="2" key="1">
    <citation type="submission" date="2022-10" db="EMBL/GenBank/DDBJ databases">
        <title>Luteolibacter sp. GHJ8, whole genome shotgun sequencing project.</title>
        <authorList>
            <person name="Zhao G."/>
            <person name="Shen L."/>
        </authorList>
    </citation>
    <scope>NUCLEOTIDE SEQUENCE</scope>
    <source>
        <strain evidence="2">GHJ8</strain>
    </source>
</reference>
<dbReference type="RefSeq" id="WP_264513660.1">
    <property type="nucleotide sequence ID" value="NZ_JAPDDR010000005.1"/>
</dbReference>
<keyword evidence="1" id="KW-1133">Transmembrane helix</keyword>
<accession>A0ABT3G3M7</accession>
<keyword evidence="3" id="KW-1185">Reference proteome</keyword>
<feature type="transmembrane region" description="Helical" evidence="1">
    <location>
        <begin position="113"/>
        <end position="132"/>
    </location>
</feature>
<keyword evidence="1" id="KW-0472">Membrane</keyword>
<evidence type="ECO:0000313" key="3">
    <source>
        <dbReference type="Proteomes" id="UP001165653"/>
    </source>
</evidence>
<feature type="transmembrane region" description="Helical" evidence="1">
    <location>
        <begin position="83"/>
        <end position="101"/>
    </location>
</feature>
<keyword evidence="1" id="KW-0812">Transmembrane</keyword>
<sequence length="141" mass="15262">MRNRIALAFFILALIAFTAFHFLPWSKTSDRTSWELWKVVASPLGMRPIPDAGFLMSSLLFVSSPLLVGVFRRSALALWGTRVMSLLALACLSGALAYLVAMELVPLKPNAGGYVLVAAQILHLAGSFIARIDRLPAGPPP</sequence>
<protein>
    <submittedName>
        <fullName evidence="2">Uncharacterized protein</fullName>
    </submittedName>
</protein>
<dbReference type="EMBL" id="JAPDDR010000005">
    <property type="protein sequence ID" value="MCW1914154.1"/>
    <property type="molecule type" value="Genomic_DNA"/>
</dbReference>
<feature type="transmembrane region" description="Helical" evidence="1">
    <location>
        <begin position="52"/>
        <end position="71"/>
    </location>
</feature>
<proteinExistence type="predicted"/>